<evidence type="ECO:0000313" key="2">
    <source>
        <dbReference type="EMBL" id="CAL4761893.1"/>
    </source>
</evidence>
<proteinExistence type="predicted"/>
<sequence>MPVIAHTPKYGSPVNHARSPTPIVTFPPSADLVSNNVSSAEDAFVKGDRLPICITGQIRRLELRTKLKRFIEPMLSAGHRVEVYLVIDPRKDTNYIHRAAGSHTGGGQYTILTGEFESLNETLELFPKNMTVIFDPFVPADYRFDPRYAMMMEQISAWGKSLGTALWRAMQRARSHGRQWEALRRCWRLAQIADPVPPKAAIRLRDDVVVLQRFVPSLETMSRGVHVQNCEHYFGLNDKGAIVAGQGQVENYFTKPLELMLKNFTQLLSFQKSRCTRPLNPESVLFNSMVLSNAQPHYLKNFPIRPGINLQDENQTVNLCYSQGAHNTECFEDRDLLENMKGGIKIYKNTTPKELLYICEPPEK</sequence>
<comment type="caution">
    <text evidence="1">The sequence shown here is derived from an EMBL/GenBank/DDBJ whole genome shotgun (WGS) entry which is preliminary data.</text>
</comment>
<dbReference type="EMBL" id="CAMXCT030000144">
    <property type="protein sequence ID" value="CAL4761893.1"/>
    <property type="molecule type" value="Genomic_DNA"/>
</dbReference>
<reference evidence="2 3" key="2">
    <citation type="submission" date="2024-05" db="EMBL/GenBank/DDBJ databases">
        <authorList>
            <person name="Chen Y."/>
            <person name="Shah S."/>
            <person name="Dougan E. K."/>
            <person name="Thang M."/>
            <person name="Chan C."/>
        </authorList>
    </citation>
    <scope>NUCLEOTIDE SEQUENCE [LARGE SCALE GENOMIC DNA]</scope>
</reference>
<name>A0A9P1BJK8_9DINO</name>
<dbReference type="EMBL" id="CAMXCT020000144">
    <property type="protein sequence ID" value="CAL1127956.1"/>
    <property type="molecule type" value="Genomic_DNA"/>
</dbReference>
<evidence type="ECO:0000313" key="1">
    <source>
        <dbReference type="EMBL" id="CAI3974581.1"/>
    </source>
</evidence>
<evidence type="ECO:0000313" key="3">
    <source>
        <dbReference type="Proteomes" id="UP001152797"/>
    </source>
</evidence>
<accession>A0A9P1BJK8</accession>
<gene>
    <name evidence="1" type="ORF">C1SCF055_LOCUS2971</name>
</gene>
<keyword evidence="3" id="KW-1185">Reference proteome</keyword>
<dbReference type="AlphaFoldDB" id="A0A9P1BJK8"/>
<dbReference type="Proteomes" id="UP001152797">
    <property type="component" value="Unassembled WGS sequence"/>
</dbReference>
<reference evidence="1" key="1">
    <citation type="submission" date="2022-10" db="EMBL/GenBank/DDBJ databases">
        <authorList>
            <person name="Chen Y."/>
            <person name="Dougan E. K."/>
            <person name="Chan C."/>
            <person name="Rhodes N."/>
            <person name="Thang M."/>
        </authorList>
    </citation>
    <scope>NUCLEOTIDE SEQUENCE</scope>
</reference>
<dbReference type="OrthoDB" id="408694at2759"/>
<protein>
    <submittedName>
        <fullName evidence="1">Uncharacterized protein</fullName>
    </submittedName>
</protein>
<dbReference type="EMBL" id="CAMXCT010000144">
    <property type="protein sequence ID" value="CAI3974581.1"/>
    <property type="molecule type" value="Genomic_DNA"/>
</dbReference>
<organism evidence="1">
    <name type="scientific">Cladocopium goreaui</name>
    <dbReference type="NCBI Taxonomy" id="2562237"/>
    <lineage>
        <taxon>Eukaryota</taxon>
        <taxon>Sar</taxon>
        <taxon>Alveolata</taxon>
        <taxon>Dinophyceae</taxon>
        <taxon>Suessiales</taxon>
        <taxon>Symbiodiniaceae</taxon>
        <taxon>Cladocopium</taxon>
    </lineage>
</organism>